<organism evidence="5 6">
    <name type="scientific">Brevundimonas basaltis</name>
    <dbReference type="NCBI Taxonomy" id="472166"/>
    <lineage>
        <taxon>Bacteria</taxon>
        <taxon>Pseudomonadati</taxon>
        <taxon>Pseudomonadota</taxon>
        <taxon>Alphaproteobacteria</taxon>
        <taxon>Caulobacterales</taxon>
        <taxon>Caulobacteraceae</taxon>
        <taxon>Brevundimonas</taxon>
    </lineage>
</organism>
<name>A0A7W8HY62_9CAUL</name>
<comment type="cofactor">
    <cofactor evidence="1">
        <name>L-ascorbate</name>
        <dbReference type="ChEBI" id="CHEBI:38290"/>
    </cofactor>
</comment>
<feature type="domain" description="Prolyl 4-hydroxylase alpha subunit" evidence="4">
    <location>
        <begin position="66"/>
        <end position="237"/>
    </location>
</feature>
<comment type="caution">
    <text evidence="5">The sequence shown here is derived from an EMBL/GenBank/DDBJ whole genome shotgun (WGS) entry which is preliminary data.</text>
</comment>
<evidence type="ECO:0000313" key="5">
    <source>
        <dbReference type="EMBL" id="MBB5292086.1"/>
    </source>
</evidence>
<dbReference type="GO" id="GO:0005506">
    <property type="term" value="F:iron ion binding"/>
    <property type="evidence" value="ECO:0007669"/>
    <property type="project" value="InterPro"/>
</dbReference>
<dbReference type="Proteomes" id="UP000566663">
    <property type="component" value="Unassembled WGS sequence"/>
</dbReference>
<dbReference type="GO" id="GO:0031418">
    <property type="term" value="F:L-ascorbic acid binding"/>
    <property type="evidence" value="ECO:0007669"/>
    <property type="project" value="InterPro"/>
</dbReference>
<dbReference type="InterPro" id="IPR051842">
    <property type="entry name" value="uS12_prolyl_hydroxylase"/>
</dbReference>
<dbReference type="EMBL" id="JACHFZ010000003">
    <property type="protein sequence ID" value="MBB5292086.1"/>
    <property type="molecule type" value="Genomic_DNA"/>
</dbReference>
<dbReference type="GO" id="GO:0031543">
    <property type="term" value="F:peptidyl-proline dioxygenase activity"/>
    <property type="evidence" value="ECO:0007669"/>
    <property type="project" value="TreeGrafter"/>
</dbReference>
<dbReference type="GO" id="GO:0005737">
    <property type="term" value="C:cytoplasm"/>
    <property type="evidence" value="ECO:0007669"/>
    <property type="project" value="TreeGrafter"/>
</dbReference>
<protein>
    <recommendedName>
        <fullName evidence="4">Prolyl 4-hydroxylase alpha subunit domain-containing protein</fullName>
    </recommendedName>
</protein>
<evidence type="ECO:0000256" key="2">
    <source>
        <dbReference type="ARBA" id="ARBA00022964"/>
    </source>
</evidence>
<dbReference type="RefSeq" id="WP_183254184.1">
    <property type="nucleotide sequence ID" value="NZ_BAAAFF010000002.1"/>
</dbReference>
<dbReference type="PANTHER" id="PTHR12117">
    <property type="entry name" value="HISTONE ACETYLTRANSFERASE COMPLEX"/>
    <property type="match status" value="1"/>
</dbReference>
<dbReference type="PANTHER" id="PTHR12117:SF0">
    <property type="entry name" value="PROLYL 3-HYDROXYLASE OGFOD1"/>
    <property type="match status" value="1"/>
</dbReference>
<proteinExistence type="predicted"/>
<evidence type="ECO:0000256" key="1">
    <source>
        <dbReference type="ARBA" id="ARBA00001961"/>
    </source>
</evidence>
<reference evidence="5 6" key="1">
    <citation type="submission" date="2020-08" db="EMBL/GenBank/DDBJ databases">
        <title>Genomic Encyclopedia of Type Strains, Phase IV (KMG-IV): sequencing the most valuable type-strain genomes for metagenomic binning, comparative biology and taxonomic classification.</title>
        <authorList>
            <person name="Goeker M."/>
        </authorList>
    </citation>
    <scope>NUCLEOTIDE SEQUENCE [LARGE SCALE GENOMIC DNA]</scope>
    <source>
        <strain evidence="5 6">DSM 25335</strain>
    </source>
</reference>
<accession>A0A7W8HY62</accession>
<evidence type="ECO:0000313" key="6">
    <source>
        <dbReference type="Proteomes" id="UP000566663"/>
    </source>
</evidence>
<gene>
    <name evidence="5" type="ORF">HNQ67_001606</name>
</gene>
<keyword evidence="6" id="KW-1185">Reference proteome</keyword>
<sequence length="240" mass="25934">MTETFSIDRSLDAARLAPVFDRFGRLHLPDFLRPPGVERLSAALAGETGWTVSTMGGGSTIDIPAPAFAAADDAARAALLASAHGEARSGFHYMFESLRISDLADAGADLPPALSALYEWLNSETFLSFARALSGEPDLAYVDAQATRYRPGHYLNEHDDEKPGAGRRLAYVLNLTPVWRPSWGGLLAFLDADGHVAEAYTPAFNALNIFRTPQPHMVSQVTAFAGASRLSITGWIRTSR</sequence>
<evidence type="ECO:0000259" key="4">
    <source>
        <dbReference type="SMART" id="SM00702"/>
    </source>
</evidence>
<keyword evidence="3" id="KW-0560">Oxidoreductase</keyword>
<dbReference type="AlphaFoldDB" id="A0A7W8HY62"/>
<keyword evidence="2" id="KW-0223">Dioxygenase</keyword>
<dbReference type="InterPro" id="IPR039558">
    <property type="entry name" value="TPA1/OFD1_N"/>
</dbReference>
<dbReference type="Gene3D" id="2.60.120.620">
    <property type="entry name" value="q2cbj1_9rhob like domain"/>
    <property type="match status" value="1"/>
</dbReference>
<dbReference type="Pfam" id="PF13661">
    <property type="entry name" value="2OG-FeII_Oxy_4"/>
    <property type="match status" value="1"/>
</dbReference>
<evidence type="ECO:0000256" key="3">
    <source>
        <dbReference type="ARBA" id="ARBA00023002"/>
    </source>
</evidence>
<dbReference type="GO" id="GO:0006449">
    <property type="term" value="P:regulation of translational termination"/>
    <property type="evidence" value="ECO:0007669"/>
    <property type="project" value="TreeGrafter"/>
</dbReference>
<dbReference type="SMART" id="SM00702">
    <property type="entry name" value="P4Hc"/>
    <property type="match status" value="1"/>
</dbReference>
<dbReference type="InterPro" id="IPR006620">
    <property type="entry name" value="Pro_4_hyd_alph"/>
</dbReference>